<keyword evidence="2" id="KW-0479">Metal-binding</keyword>
<comment type="cofactor">
    <cofactor evidence="1">
        <name>Mg(2+)</name>
        <dbReference type="ChEBI" id="CHEBI:18420"/>
    </cofactor>
</comment>
<evidence type="ECO:0000259" key="6">
    <source>
        <dbReference type="Pfam" id="PF06071"/>
    </source>
</evidence>
<protein>
    <submittedName>
        <fullName evidence="7">Obg-like ATPase</fullName>
    </submittedName>
</protein>
<evidence type="ECO:0000256" key="5">
    <source>
        <dbReference type="ARBA" id="ARBA00022842"/>
    </source>
</evidence>
<evidence type="ECO:0000256" key="3">
    <source>
        <dbReference type="ARBA" id="ARBA00022741"/>
    </source>
</evidence>
<dbReference type="Gene3D" id="3.10.20.30">
    <property type="match status" value="1"/>
</dbReference>
<dbReference type="Proteomes" id="UP000541610">
    <property type="component" value="Unassembled WGS sequence"/>
</dbReference>
<evidence type="ECO:0000313" key="9">
    <source>
        <dbReference type="EMBL" id="KAF4746331.1"/>
    </source>
</evidence>
<dbReference type="InterPro" id="IPR012675">
    <property type="entry name" value="Beta-grasp_dom_sf"/>
</dbReference>
<evidence type="ECO:0000256" key="1">
    <source>
        <dbReference type="ARBA" id="ARBA00001946"/>
    </source>
</evidence>
<dbReference type="PANTHER" id="PTHR23305">
    <property type="entry name" value="OBG GTPASE FAMILY"/>
    <property type="match status" value="1"/>
</dbReference>
<gene>
    <name evidence="7" type="primary">OLA1_2</name>
    <name evidence="8" type="synonym">OLA1_1</name>
    <name evidence="7" type="ORF">FOZ60_012085</name>
    <name evidence="8" type="ORF">FOZ62_012542</name>
    <name evidence="9" type="ORF">FOZ63_016443</name>
</gene>
<sequence length="216" mass="23843">MAALGKHSEEVIIPTNFLAAGARNESQIFSKTEREYGTIEDGAKQVWVDAPTGFDFTNHCALMSLDDGSTLPWAIYQSGMPANDLGVTMADVPTDINSNPSFYKGTRSDFDCRRLIELSRLVTATWTLSTSSLVTLMKFDVGPSRREPKAPQAIGVIHTDMERGFICAETYRYEKTRELGDESAVKVAGKLHQNGKNYDVLDGDICVFKFNVSKGE</sequence>
<name>A0A7J6NCH8_PEROL</name>
<keyword evidence="5" id="KW-0460">Magnesium</keyword>
<dbReference type="GO" id="GO:0016887">
    <property type="term" value="F:ATP hydrolysis activity"/>
    <property type="evidence" value="ECO:0007669"/>
    <property type="project" value="TreeGrafter"/>
</dbReference>
<evidence type="ECO:0000313" key="10">
    <source>
        <dbReference type="Proteomes" id="UP000541610"/>
    </source>
</evidence>
<dbReference type="GO" id="GO:0046872">
    <property type="term" value="F:metal ion binding"/>
    <property type="evidence" value="ECO:0007669"/>
    <property type="project" value="UniProtKB-KW"/>
</dbReference>
<dbReference type="EMBL" id="JABANP010000515">
    <property type="protein sequence ID" value="KAF4681454.1"/>
    <property type="molecule type" value="Genomic_DNA"/>
</dbReference>
<evidence type="ECO:0000256" key="2">
    <source>
        <dbReference type="ARBA" id="ARBA00022723"/>
    </source>
</evidence>
<dbReference type="FunFam" id="3.10.20.30:FF:000029">
    <property type="entry name" value="Obg-like ATPase 1"/>
    <property type="match status" value="1"/>
</dbReference>
<dbReference type="InterPro" id="IPR012676">
    <property type="entry name" value="TGS-like"/>
</dbReference>
<dbReference type="GO" id="GO:0005737">
    <property type="term" value="C:cytoplasm"/>
    <property type="evidence" value="ECO:0007669"/>
    <property type="project" value="TreeGrafter"/>
</dbReference>
<dbReference type="SUPFAM" id="SSF81271">
    <property type="entry name" value="TGS-like"/>
    <property type="match status" value="1"/>
</dbReference>
<comment type="caution">
    <text evidence="7">The sequence shown here is derived from an EMBL/GenBank/DDBJ whole genome shotgun (WGS) entry which is preliminary data.</text>
</comment>
<evidence type="ECO:0000256" key="4">
    <source>
        <dbReference type="ARBA" id="ARBA00022840"/>
    </source>
</evidence>
<dbReference type="GO" id="GO:0005524">
    <property type="term" value="F:ATP binding"/>
    <property type="evidence" value="ECO:0007669"/>
    <property type="project" value="UniProtKB-KW"/>
</dbReference>
<keyword evidence="4" id="KW-0067">ATP-binding</keyword>
<evidence type="ECO:0000313" key="11">
    <source>
        <dbReference type="Proteomes" id="UP000553632"/>
    </source>
</evidence>
<keyword evidence="3" id="KW-0547">Nucleotide-binding</keyword>
<dbReference type="InterPro" id="IPR013029">
    <property type="entry name" value="YchF_C"/>
</dbReference>
<keyword evidence="11" id="KW-1185">Reference proteome</keyword>
<evidence type="ECO:0000313" key="8">
    <source>
        <dbReference type="EMBL" id="KAF4730525.1"/>
    </source>
</evidence>
<organism evidence="7 10">
    <name type="scientific">Perkinsus olseni</name>
    <name type="common">Perkinsus atlanticus</name>
    <dbReference type="NCBI Taxonomy" id="32597"/>
    <lineage>
        <taxon>Eukaryota</taxon>
        <taxon>Sar</taxon>
        <taxon>Alveolata</taxon>
        <taxon>Perkinsozoa</taxon>
        <taxon>Perkinsea</taxon>
        <taxon>Perkinsida</taxon>
        <taxon>Perkinsidae</taxon>
        <taxon>Perkinsus</taxon>
    </lineage>
</organism>
<dbReference type="Proteomes" id="UP000553632">
    <property type="component" value="Unassembled WGS sequence"/>
</dbReference>
<dbReference type="AlphaFoldDB" id="A0A7J6NCH8"/>
<feature type="domain" description="YchF C-terminal" evidence="6">
    <location>
        <begin position="146"/>
        <end position="211"/>
    </location>
</feature>
<dbReference type="OrthoDB" id="424823at2759"/>
<accession>A0A7J6NCH8</accession>
<reference evidence="10 11" key="1">
    <citation type="submission" date="2020-04" db="EMBL/GenBank/DDBJ databases">
        <title>Perkinsus olseni comparative genomics.</title>
        <authorList>
            <person name="Bogema D.R."/>
        </authorList>
    </citation>
    <scope>NUCLEOTIDE SEQUENCE [LARGE SCALE GENOMIC DNA]</scope>
    <source>
        <strain evidence="7">00978-12</strain>
        <strain evidence="8">ATCC PRA-205</strain>
        <strain evidence="9 11">ATCC PRA-207</strain>
    </source>
</reference>
<proteinExistence type="predicted"/>
<dbReference type="Pfam" id="PF06071">
    <property type="entry name" value="YchF-GTPase_C"/>
    <property type="match status" value="1"/>
</dbReference>
<dbReference type="PANTHER" id="PTHR23305:SF11">
    <property type="entry name" value="OBG-LIKE ATPASE 1"/>
    <property type="match status" value="1"/>
</dbReference>
<evidence type="ECO:0000313" key="7">
    <source>
        <dbReference type="EMBL" id="KAF4681454.1"/>
    </source>
</evidence>
<dbReference type="EMBL" id="JABANO010009732">
    <property type="protein sequence ID" value="KAF4746331.1"/>
    <property type="molecule type" value="Genomic_DNA"/>
</dbReference>
<dbReference type="Proteomes" id="UP000574390">
    <property type="component" value="Unassembled WGS sequence"/>
</dbReference>
<dbReference type="EMBL" id="JABANM010015751">
    <property type="protein sequence ID" value="KAF4730525.1"/>
    <property type="molecule type" value="Genomic_DNA"/>
</dbReference>